<evidence type="ECO:0000313" key="2">
    <source>
        <dbReference type="EMBL" id="KAJ7737231.1"/>
    </source>
</evidence>
<protein>
    <recommendedName>
        <fullName evidence="4">Endonuclease/exonuclease/phosphatase domain-containing protein</fullName>
    </recommendedName>
</protein>
<dbReference type="InterPro" id="IPR036691">
    <property type="entry name" value="Endo/exonu/phosph_ase_sf"/>
</dbReference>
<gene>
    <name evidence="2" type="ORF">DFH07DRAFT_966526</name>
</gene>
<organism evidence="2 3">
    <name type="scientific">Mycena maculata</name>
    <dbReference type="NCBI Taxonomy" id="230809"/>
    <lineage>
        <taxon>Eukaryota</taxon>
        <taxon>Fungi</taxon>
        <taxon>Dikarya</taxon>
        <taxon>Basidiomycota</taxon>
        <taxon>Agaricomycotina</taxon>
        <taxon>Agaricomycetes</taxon>
        <taxon>Agaricomycetidae</taxon>
        <taxon>Agaricales</taxon>
        <taxon>Marasmiineae</taxon>
        <taxon>Mycenaceae</taxon>
        <taxon>Mycena</taxon>
    </lineage>
</organism>
<reference evidence="2" key="1">
    <citation type="submission" date="2023-03" db="EMBL/GenBank/DDBJ databases">
        <title>Massive genome expansion in bonnet fungi (Mycena s.s.) driven by repeated elements and novel gene families across ecological guilds.</title>
        <authorList>
            <consortium name="Lawrence Berkeley National Laboratory"/>
            <person name="Harder C.B."/>
            <person name="Miyauchi S."/>
            <person name="Viragh M."/>
            <person name="Kuo A."/>
            <person name="Thoen E."/>
            <person name="Andreopoulos B."/>
            <person name="Lu D."/>
            <person name="Skrede I."/>
            <person name="Drula E."/>
            <person name="Henrissat B."/>
            <person name="Morin E."/>
            <person name="Kohler A."/>
            <person name="Barry K."/>
            <person name="LaButti K."/>
            <person name="Morin E."/>
            <person name="Salamov A."/>
            <person name="Lipzen A."/>
            <person name="Mereny Z."/>
            <person name="Hegedus B."/>
            <person name="Baldrian P."/>
            <person name="Stursova M."/>
            <person name="Weitz H."/>
            <person name="Taylor A."/>
            <person name="Grigoriev I.V."/>
            <person name="Nagy L.G."/>
            <person name="Martin F."/>
            <person name="Kauserud H."/>
        </authorList>
    </citation>
    <scope>NUCLEOTIDE SEQUENCE</scope>
    <source>
        <strain evidence="2">CBHHK188m</strain>
    </source>
</reference>
<name>A0AAD7I9F7_9AGAR</name>
<proteinExistence type="predicted"/>
<feature type="region of interest" description="Disordered" evidence="1">
    <location>
        <begin position="378"/>
        <end position="402"/>
    </location>
</feature>
<sequence>MSAAQALEIEESFMNKRLKLFNYEYPGNPAAKGISIVLNREITNVEGVKIHYLIPGKAILAVIPWHGTQTITVLGIYAPTESDEEKVDFWNALCELWLTVDLPVPDAMGGDLNLVSDAIDRLPHHTDSDAVVTAYLRFVHLMELKDGWRQNNPDTKAYTHVSTCGTLSRIDRILVSPTLLKNCRHWEISDVAGGLTDHRMVSVAISAPGAPYVGKGRWTLPLFLLNDKEFISRVMEEACKLEDSIPEQRSELSNAQTRFQSFKDSVLEHGQKRAKTAVGASAKKKIGLVHEREELLNGLRPGTPDGEMVDNPVPTTEDDDQMRGKSQDEIAELVGLIEKKIDDLVDRQSERKRLETRVQGFTEIARDYHNDLQSDGIGVTQADREGGRREALESVSQPGARADMKPLSEKLTEEDVLEALKAAPPGKAAGMNGIPTEFWRRLEAINRESKRDEENSTPEKKTCDIIKVLTWVYNDIEEYGMVEGPRTDVSPLQEEGSDGYCELQAHHRAELRL</sequence>
<dbReference type="SUPFAM" id="SSF56219">
    <property type="entry name" value="DNase I-like"/>
    <property type="match status" value="1"/>
</dbReference>
<accession>A0AAD7I9F7</accession>
<dbReference type="Gene3D" id="3.60.10.10">
    <property type="entry name" value="Endonuclease/exonuclease/phosphatase"/>
    <property type="match status" value="1"/>
</dbReference>
<keyword evidence="3" id="KW-1185">Reference proteome</keyword>
<evidence type="ECO:0000256" key="1">
    <source>
        <dbReference type="SAM" id="MobiDB-lite"/>
    </source>
</evidence>
<dbReference type="AlphaFoldDB" id="A0AAD7I9F7"/>
<evidence type="ECO:0000313" key="3">
    <source>
        <dbReference type="Proteomes" id="UP001215280"/>
    </source>
</evidence>
<feature type="compositionally biased region" description="Basic and acidic residues" evidence="1">
    <location>
        <begin position="382"/>
        <end position="392"/>
    </location>
</feature>
<evidence type="ECO:0008006" key="4">
    <source>
        <dbReference type="Google" id="ProtNLM"/>
    </source>
</evidence>
<dbReference type="Proteomes" id="UP001215280">
    <property type="component" value="Unassembled WGS sequence"/>
</dbReference>
<dbReference type="EMBL" id="JARJLG010000144">
    <property type="protein sequence ID" value="KAJ7737231.1"/>
    <property type="molecule type" value="Genomic_DNA"/>
</dbReference>
<comment type="caution">
    <text evidence="2">The sequence shown here is derived from an EMBL/GenBank/DDBJ whole genome shotgun (WGS) entry which is preliminary data.</text>
</comment>